<feature type="active site" description="Proton donor" evidence="3">
    <location>
        <position position="85"/>
    </location>
</feature>
<dbReference type="Gene3D" id="1.10.8.1080">
    <property type="match status" value="1"/>
</dbReference>
<dbReference type="PROSITE" id="PS01272">
    <property type="entry name" value="GCKR"/>
    <property type="match status" value="1"/>
</dbReference>
<comment type="miscellaneous">
    <text evidence="3">A lyase-type mechanism (elimination/hydration) is suggested for the cleavage of the lactyl ether bond of MurNAc 6-phosphate, with the formation of an alpha,beta-unsaturated aldehyde intermediate with (E)-stereochemistry, followed by the syn addition of water to give product.</text>
</comment>
<dbReference type="AlphaFoldDB" id="A0A537LKZ9"/>
<dbReference type="InterPro" id="IPR040190">
    <property type="entry name" value="MURQ/GCKR"/>
</dbReference>
<evidence type="ECO:0000313" key="8">
    <source>
        <dbReference type="Proteomes" id="UP000318661"/>
    </source>
</evidence>
<comment type="pathway">
    <text evidence="3">Amino-sugar metabolism; N-acetylmuramate degradation.</text>
</comment>
<dbReference type="PANTHER" id="PTHR10088:SF4">
    <property type="entry name" value="GLUCOKINASE REGULATORY PROTEIN"/>
    <property type="match status" value="1"/>
</dbReference>
<comment type="function">
    <text evidence="3">Specifically catalyzes the cleavage of the D-lactyl ether substituent of MurNAc 6-phosphate, producing GlcNAc 6-phosphate and D-lactate.</text>
</comment>
<dbReference type="NCBIfam" id="TIGR00274">
    <property type="entry name" value="N-acetylmuramic acid 6-phosphate etherase"/>
    <property type="match status" value="1"/>
</dbReference>
<feature type="active site" evidence="3">
    <location>
        <position position="116"/>
    </location>
</feature>
<dbReference type="Proteomes" id="UP000315217">
    <property type="component" value="Unassembled WGS sequence"/>
</dbReference>
<comment type="subunit">
    <text evidence="3">Homodimer.</text>
</comment>
<dbReference type="PANTHER" id="PTHR10088">
    <property type="entry name" value="GLUCOKINASE REGULATORY PROTEIN"/>
    <property type="match status" value="1"/>
</dbReference>
<evidence type="ECO:0000313" key="7">
    <source>
        <dbReference type="Proteomes" id="UP000315217"/>
    </source>
</evidence>
<dbReference type="SUPFAM" id="SSF53697">
    <property type="entry name" value="SIS domain"/>
    <property type="match status" value="1"/>
</dbReference>
<keyword evidence="1 3" id="KW-0456">Lyase</keyword>
<dbReference type="EMBL" id="VBAI01000029">
    <property type="protein sequence ID" value="TMJ12291.1"/>
    <property type="molecule type" value="Genomic_DNA"/>
</dbReference>
<organism evidence="5 8">
    <name type="scientific">Candidatus Segetimicrobium genomatis</name>
    <dbReference type="NCBI Taxonomy" id="2569760"/>
    <lineage>
        <taxon>Bacteria</taxon>
        <taxon>Bacillati</taxon>
        <taxon>Candidatus Sysuimicrobiota</taxon>
        <taxon>Candidatus Sysuimicrobiia</taxon>
        <taxon>Candidatus Sysuimicrobiales</taxon>
        <taxon>Candidatus Segetimicrobiaceae</taxon>
        <taxon>Candidatus Segetimicrobium</taxon>
    </lineage>
</organism>
<comment type="similarity">
    <text evidence="3">Belongs to the GCKR-like family. MurNAc-6-P etherase subfamily.</text>
</comment>
<dbReference type="PROSITE" id="PS51464">
    <property type="entry name" value="SIS"/>
    <property type="match status" value="1"/>
</dbReference>
<dbReference type="EMBL" id="VBAJ01000086">
    <property type="protein sequence ID" value="TMJ08660.1"/>
    <property type="molecule type" value="Genomic_DNA"/>
</dbReference>
<evidence type="ECO:0000259" key="4">
    <source>
        <dbReference type="PROSITE" id="PS51464"/>
    </source>
</evidence>
<dbReference type="NCBIfam" id="NF003915">
    <property type="entry name" value="PRK05441.1"/>
    <property type="match status" value="1"/>
</dbReference>
<dbReference type="Pfam" id="PF22645">
    <property type="entry name" value="GKRP_SIS_N"/>
    <property type="match status" value="1"/>
</dbReference>
<dbReference type="InterPro" id="IPR001347">
    <property type="entry name" value="SIS_dom"/>
</dbReference>
<dbReference type="GO" id="GO:0097367">
    <property type="term" value="F:carbohydrate derivative binding"/>
    <property type="evidence" value="ECO:0007669"/>
    <property type="project" value="InterPro"/>
</dbReference>
<feature type="domain" description="SIS" evidence="4">
    <location>
        <begin position="57"/>
        <end position="220"/>
    </location>
</feature>
<dbReference type="UniPathway" id="UPA00342"/>
<keyword evidence="2 3" id="KW-0119">Carbohydrate metabolism</keyword>
<gene>
    <name evidence="3 5" type="primary">murQ</name>
    <name evidence="6" type="ORF">E6G98_03185</name>
    <name evidence="5" type="ORF">E6G99_04020</name>
</gene>
<dbReference type="GO" id="GO:0097173">
    <property type="term" value="P:N-acetylmuramic acid catabolic process"/>
    <property type="evidence" value="ECO:0007669"/>
    <property type="project" value="UniProtKB-UniPathway"/>
</dbReference>
<dbReference type="InterPro" id="IPR046348">
    <property type="entry name" value="SIS_dom_sf"/>
</dbReference>
<evidence type="ECO:0000256" key="2">
    <source>
        <dbReference type="ARBA" id="ARBA00023277"/>
    </source>
</evidence>
<proteinExistence type="inferred from homology"/>
<accession>A0A537LKZ9</accession>
<dbReference type="CDD" id="cd05007">
    <property type="entry name" value="SIS_Etherase"/>
    <property type="match status" value="1"/>
</dbReference>
<comment type="caution">
    <text evidence="5">The sequence shown here is derived from an EMBL/GenBank/DDBJ whole genome shotgun (WGS) entry which is preliminary data.</text>
</comment>
<sequence>MNDKVALPVTEMRNPRSMDFDLLSTEQMLQVINAEDRTVADAVATQIPRIAEAVEAATRALAGGGRLIYVGAGSSGRIAQLDAVECPPTFGVTAEQVQAIVAGGEYAQAGSAAELEDDPALGAAAIAQRAVGARDVVVGLAASGTTPFTLGALREARRRGAATVAITCVPGSELAQLAGIAITPEVGPEVLTGSTRMKAGTAQKLICNMLTTVTMARLGKVYSNLMVDVQPRNAKLAARAVRIIAQAVNCSPEDARIWLTRAGGEVKTAIVMARAGVGRERAHALLQAADGAVRGALQRAAAGGPETRS</sequence>
<dbReference type="GO" id="GO:0016803">
    <property type="term" value="F:ether hydrolase activity"/>
    <property type="evidence" value="ECO:0007669"/>
    <property type="project" value="TreeGrafter"/>
</dbReference>
<dbReference type="GO" id="GO:0016835">
    <property type="term" value="F:carbon-oxygen lyase activity"/>
    <property type="evidence" value="ECO:0007669"/>
    <property type="project" value="UniProtKB-UniRule"/>
</dbReference>
<name>A0A537LKZ9_9BACT</name>
<protein>
    <recommendedName>
        <fullName evidence="3">N-acetylmuramic acid 6-phosphate etherase</fullName>
        <shortName evidence="3">MurNAc-6-P etherase</shortName>
        <ecNumber evidence="3">4.2.1.126</ecNumber>
    </recommendedName>
    <alternativeName>
        <fullName evidence="3">N-acetylmuramic acid 6-phosphate hydrolase</fullName>
    </alternativeName>
    <alternativeName>
        <fullName evidence="3">N-acetylmuramic acid 6-phosphate lyase</fullName>
    </alternativeName>
</protein>
<dbReference type="InterPro" id="IPR005486">
    <property type="entry name" value="Glucokinase_regulatory_CS"/>
</dbReference>
<evidence type="ECO:0000256" key="3">
    <source>
        <dbReference type="HAMAP-Rule" id="MF_00068"/>
    </source>
</evidence>
<dbReference type="Proteomes" id="UP000318661">
    <property type="component" value="Unassembled WGS sequence"/>
</dbReference>
<dbReference type="EC" id="4.2.1.126" evidence="3"/>
<dbReference type="Gene3D" id="3.40.50.10490">
    <property type="entry name" value="Glucose-6-phosphate isomerase like protein, domain 1"/>
    <property type="match status" value="1"/>
</dbReference>
<dbReference type="GO" id="GO:0009254">
    <property type="term" value="P:peptidoglycan turnover"/>
    <property type="evidence" value="ECO:0007669"/>
    <property type="project" value="TreeGrafter"/>
</dbReference>
<reference evidence="7 8" key="1">
    <citation type="journal article" date="2019" name="Nat. Microbiol.">
        <title>Mediterranean grassland soil C-N compound turnover is dependent on rainfall and depth, and is mediated by genomically divergent microorganisms.</title>
        <authorList>
            <person name="Diamond S."/>
            <person name="Andeer P.F."/>
            <person name="Li Z."/>
            <person name="Crits-Christoph A."/>
            <person name="Burstein D."/>
            <person name="Anantharaman K."/>
            <person name="Lane K.R."/>
            <person name="Thomas B.C."/>
            <person name="Pan C."/>
            <person name="Northen T.R."/>
            <person name="Banfield J.F."/>
        </authorList>
    </citation>
    <scope>NUCLEOTIDE SEQUENCE [LARGE SCALE GENOMIC DNA]</scope>
    <source>
        <strain evidence="6">NP_1</strain>
        <strain evidence="5">NP_2</strain>
    </source>
</reference>
<dbReference type="HAMAP" id="MF_00068">
    <property type="entry name" value="MurQ"/>
    <property type="match status" value="1"/>
</dbReference>
<evidence type="ECO:0000256" key="1">
    <source>
        <dbReference type="ARBA" id="ARBA00023239"/>
    </source>
</evidence>
<evidence type="ECO:0000313" key="6">
    <source>
        <dbReference type="EMBL" id="TMJ12291.1"/>
    </source>
</evidence>
<dbReference type="NCBIfam" id="NF009222">
    <property type="entry name" value="PRK12570.1"/>
    <property type="match status" value="1"/>
</dbReference>
<comment type="catalytic activity">
    <reaction evidence="3">
        <text>N-acetyl-D-muramate 6-phosphate + H2O = N-acetyl-D-glucosamine 6-phosphate + (R)-lactate</text>
        <dbReference type="Rhea" id="RHEA:26410"/>
        <dbReference type="ChEBI" id="CHEBI:15377"/>
        <dbReference type="ChEBI" id="CHEBI:16004"/>
        <dbReference type="ChEBI" id="CHEBI:57513"/>
        <dbReference type="ChEBI" id="CHEBI:58722"/>
        <dbReference type="EC" id="4.2.1.126"/>
    </reaction>
</comment>
<evidence type="ECO:0000313" key="5">
    <source>
        <dbReference type="EMBL" id="TMJ08660.1"/>
    </source>
</evidence>
<dbReference type="GO" id="GO:0046348">
    <property type="term" value="P:amino sugar catabolic process"/>
    <property type="evidence" value="ECO:0007669"/>
    <property type="project" value="InterPro"/>
</dbReference>
<dbReference type="InterPro" id="IPR005488">
    <property type="entry name" value="Etherase_MurQ"/>
</dbReference>